<dbReference type="Proteomes" id="UP000315454">
    <property type="component" value="Unassembled WGS sequence"/>
</dbReference>
<organism evidence="1 2">
    <name type="scientific">Aphanocapsa feldmannii 277cI</name>
    <dbReference type="NCBI Taxonomy" id="2507554"/>
    <lineage>
        <taxon>Bacteria</taxon>
        <taxon>Bacillati</taxon>
        <taxon>Cyanobacteriota</taxon>
        <taxon>Cyanophyceae</taxon>
        <taxon>Oscillatoriophycideae</taxon>
        <taxon>Chroococcales</taxon>
        <taxon>Microcystaceae</taxon>
        <taxon>Aphanocapsa</taxon>
    </lineage>
</organism>
<gene>
    <name evidence="1" type="ORF">ERJ68_08410</name>
</gene>
<dbReference type="EMBL" id="SRMN01000153">
    <property type="protein sequence ID" value="TGH19507.1"/>
    <property type="molecule type" value="Genomic_DNA"/>
</dbReference>
<name>A0A524RSQ3_9CHRO</name>
<proteinExistence type="predicted"/>
<comment type="caution">
    <text evidence="1">The sequence shown here is derived from an EMBL/GenBank/DDBJ whole genome shotgun (WGS) entry which is preliminary data.</text>
</comment>
<dbReference type="AlphaFoldDB" id="A0A524RSQ3"/>
<evidence type="ECO:0000313" key="2">
    <source>
        <dbReference type="Proteomes" id="UP000315454"/>
    </source>
</evidence>
<protein>
    <submittedName>
        <fullName evidence="1">Uncharacterized protein</fullName>
    </submittedName>
</protein>
<accession>A0A524RSQ3</accession>
<evidence type="ECO:0000313" key="1">
    <source>
        <dbReference type="EMBL" id="TGH19507.1"/>
    </source>
</evidence>
<sequence>MDPETLEPGTRRWLLFDPDATWRLTAAALGTDAGNLPLRGTTLRGRVIATGLAATPWIPLSCGN</sequence>
<reference evidence="1 2" key="1">
    <citation type="journal article" date="2019" name="mSystems">
        <title>Life at home and on the roam: Genomic adaptions reflect the dual lifestyle of an intracellular, facultative symbiont.</title>
        <authorList>
            <person name="Burgsdorf I."/>
        </authorList>
    </citation>
    <scope>NUCLEOTIDE SEQUENCE [LARGE SCALE GENOMIC DNA]</scope>
    <source>
        <strain evidence="1">277cI</strain>
    </source>
</reference>